<dbReference type="InterPro" id="IPR052347">
    <property type="entry name" value="Isochorismatase_Nicotinamidase"/>
</dbReference>
<dbReference type="PATRIC" id="fig|45068.5.peg.822"/>
<dbReference type="InterPro" id="IPR000868">
    <property type="entry name" value="Isochorismatase-like_dom"/>
</dbReference>
<dbReference type="Gene3D" id="3.40.50.850">
    <property type="entry name" value="Isochorismatase-like"/>
    <property type="match status" value="1"/>
</dbReference>
<dbReference type="SUPFAM" id="SSF52499">
    <property type="entry name" value="Isochorismatase-like hydrolases"/>
    <property type="match status" value="1"/>
</dbReference>
<dbReference type="OrthoDB" id="9791276at2"/>
<dbReference type="GO" id="GO:0019363">
    <property type="term" value="P:pyridine nucleotide biosynthetic process"/>
    <property type="evidence" value="ECO:0007669"/>
    <property type="project" value="UniProtKB-KW"/>
</dbReference>
<dbReference type="RefSeq" id="WP_058528782.1">
    <property type="nucleotide sequence ID" value="NZ_CAAAHZ010000014.1"/>
</dbReference>
<dbReference type="GO" id="GO:0008936">
    <property type="term" value="F:nicotinamidase activity"/>
    <property type="evidence" value="ECO:0007669"/>
    <property type="project" value="UniProtKB-EC"/>
</dbReference>
<name>A0A0W0VND9_9GAMM</name>
<evidence type="ECO:0000256" key="6">
    <source>
        <dbReference type="ARBA" id="ARBA00039017"/>
    </source>
</evidence>
<keyword evidence="10" id="KW-1185">Reference proteome</keyword>
<proteinExistence type="inferred from homology"/>
<comment type="pathway">
    <text evidence="5">Cofactor biosynthesis; nicotinate biosynthesis; nicotinate from nicotinamide: step 1/1.</text>
</comment>
<keyword evidence="3" id="KW-0479">Metal-binding</keyword>
<evidence type="ECO:0000259" key="8">
    <source>
        <dbReference type="Pfam" id="PF00857"/>
    </source>
</evidence>
<dbReference type="GO" id="GO:0046872">
    <property type="term" value="F:metal ion binding"/>
    <property type="evidence" value="ECO:0007669"/>
    <property type="project" value="UniProtKB-KW"/>
</dbReference>
<organism evidence="9 10">
    <name type="scientific">Legionella londiniensis</name>
    <dbReference type="NCBI Taxonomy" id="45068"/>
    <lineage>
        <taxon>Bacteria</taxon>
        <taxon>Pseudomonadati</taxon>
        <taxon>Pseudomonadota</taxon>
        <taxon>Gammaproteobacteria</taxon>
        <taxon>Legionellales</taxon>
        <taxon>Legionellaceae</taxon>
        <taxon>Legionella</taxon>
    </lineage>
</organism>
<gene>
    <name evidence="9" type="ORF">Llon_0772</name>
</gene>
<evidence type="ECO:0000256" key="2">
    <source>
        <dbReference type="ARBA" id="ARBA00022642"/>
    </source>
</evidence>
<dbReference type="Proteomes" id="UP000054997">
    <property type="component" value="Unassembled WGS sequence"/>
</dbReference>
<dbReference type="AlphaFoldDB" id="A0A0W0VND9"/>
<evidence type="ECO:0000256" key="3">
    <source>
        <dbReference type="ARBA" id="ARBA00022723"/>
    </source>
</evidence>
<sequence>MKTLILIDVQNDFMPEGPLEVSEGNAIIPVINQIAPKFDLVIATQDWHPANHMSFASNHKNKKPFDTLRMNGQEQILWPDHCVQGSYGAEFHAKLDVKPIEAIFRKGVDPEIDSYSCFYENDHKTSIGLAGFLREKKASELYFCGLAADVCVYYSIKDAIKEGFRCFLIDDAVRPLSKENYQKIKNELVQKDVHIINSSDL</sequence>
<accession>A0A0W0VND9</accession>
<keyword evidence="4" id="KW-0378">Hydrolase</keyword>
<evidence type="ECO:0000313" key="10">
    <source>
        <dbReference type="Proteomes" id="UP000054997"/>
    </source>
</evidence>
<evidence type="ECO:0000313" key="9">
    <source>
        <dbReference type="EMBL" id="KTD21607.1"/>
    </source>
</evidence>
<dbReference type="InterPro" id="IPR036380">
    <property type="entry name" value="Isochorismatase-like_sf"/>
</dbReference>
<dbReference type="EC" id="3.5.1.19" evidence="6"/>
<reference evidence="9 10" key="1">
    <citation type="submission" date="2015-11" db="EMBL/GenBank/DDBJ databases">
        <title>Genomic analysis of 38 Legionella species identifies large and diverse effector repertoires.</title>
        <authorList>
            <person name="Burstein D."/>
            <person name="Amaro F."/>
            <person name="Zusman T."/>
            <person name="Lifshitz Z."/>
            <person name="Cohen O."/>
            <person name="Gilbert J.A."/>
            <person name="Pupko T."/>
            <person name="Shuman H.A."/>
            <person name="Segal G."/>
        </authorList>
    </citation>
    <scope>NUCLEOTIDE SEQUENCE [LARGE SCALE GENOMIC DNA]</scope>
    <source>
        <strain evidence="9 10">ATCC 49505</strain>
    </source>
</reference>
<dbReference type="PANTHER" id="PTHR11080:SF2">
    <property type="entry name" value="LD05707P"/>
    <property type="match status" value="1"/>
</dbReference>
<dbReference type="EMBL" id="LNYK01000014">
    <property type="protein sequence ID" value="KTD21607.1"/>
    <property type="molecule type" value="Genomic_DNA"/>
</dbReference>
<evidence type="ECO:0000256" key="5">
    <source>
        <dbReference type="ARBA" id="ARBA00037900"/>
    </source>
</evidence>
<protein>
    <recommendedName>
        <fullName evidence="6">nicotinamidase</fullName>
        <ecNumber evidence="6">3.5.1.19</ecNumber>
    </recommendedName>
    <alternativeName>
        <fullName evidence="7">Nicotinamide deamidase</fullName>
    </alternativeName>
</protein>
<dbReference type="Pfam" id="PF00857">
    <property type="entry name" value="Isochorismatase"/>
    <property type="match status" value="1"/>
</dbReference>
<dbReference type="STRING" id="45068.Llon_0772"/>
<dbReference type="CDD" id="cd01011">
    <property type="entry name" value="nicotinamidase"/>
    <property type="match status" value="1"/>
</dbReference>
<feature type="domain" description="Isochorismatase-like" evidence="8">
    <location>
        <begin position="3"/>
        <end position="197"/>
    </location>
</feature>
<keyword evidence="2" id="KW-0662">Pyridine nucleotide biosynthesis</keyword>
<evidence type="ECO:0000256" key="1">
    <source>
        <dbReference type="ARBA" id="ARBA00006336"/>
    </source>
</evidence>
<evidence type="ECO:0000256" key="7">
    <source>
        <dbReference type="ARBA" id="ARBA00043224"/>
    </source>
</evidence>
<comment type="similarity">
    <text evidence="1">Belongs to the isochorismatase family.</text>
</comment>
<dbReference type="PANTHER" id="PTHR11080">
    <property type="entry name" value="PYRAZINAMIDASE/NICOTINAMIDASE"/>
    <property type="match status" value="1"/>
</dbReference>
<dbReference type="NCBIfam" id="NF008623">
    <property type="entry name" value="PRK11609.1"/>
    <property type="match status" value="1"/>
</dbReference>
<evidence type="ECO:0000256" key="4">
    <source>
        <dbReference type="ARBA" id="ARBA00022801"/>
    </source>
</evidence>
<comment type="caution">
    <text evidence="9">The sequence shown here is derived from an EMBL/GenBank/DDBJ whole genome shotgun (WGS) entry which is preliminary data.</text>
</comment>